<dbReference type="PANTHER" id="PTHR43477">
    <property type="entry name" value="DIHYDROANTICAPSIN 7-DEHYDROGENASE"/>
    <property type="match status" value="1"/>
</dbReference>
<evidence type="ECO:0000256" key="1">
    <source>
        <dbReference type="ARBA" id="ARBA00006484"/>
    </source>
</evidence>
<gene>
    <name evidence="3" type="ORF">BKX93_18670</name>
</gene>
<dbReference type="PANTHER" id="PTHR43477:SF1">
    <property type="entry name" value="DIHYDROANTICAPSIN 7-DEHYDROGENASE"/>
    <property type="match status" value="1"/>
</dbReference>
<evidence type="ECO:0000256" key="2">
    <source>
        <dbReference type="ARBA" id="ARBA00023002"/>
    </source>
</evidence>
<dbReference type="Proteomes" id="UP000178776">
    <property type="component" value="Chromosome"/>
</dbReference>
<accession>A0A1D9LKJ5</accession>
<proteinExistence type="inferred from homology"/>
<organism evidence="3 4">
    <name type="scientific">Chromobacterium vaccinii</name>
    <dbReference type="NCBI Taxonomy" id="1108595"/>
    <lineage>
        <taxon>Bacteria</taxon>
        <taxon>Pseudomonadati</taxon>
        <taxon>Pseudomonadota</taxon>
        <taxon>Betaproteobacteria</taxon>
        <taxon>Neisseriales</taxon>
        <taxon>Chromobacteriaceae</taxon>
        <taxon>Chromobacterium</taxon>
    </lineage>
</organism>
<dbReference type="AlphaFoldDB" id="A0A1D9LKJ5"/>
<dbReference type="PRINTS" id="PR00081">
    <property type="entry name" value="GDHRDH"/>
</dbReference>
<dbReference type="GeneID" id="68843227"/>
<evidence type="ECO:0000313" key="3">
    <source>
        <dbReference type="EMBL" id="AOZ51818.1"/>
    </source>
</evidence>
<comment type="similarity">
    <text evidence="1">Belongs to the short-chain dehydrogenases/reductases (SDR) family.</text>
</comment>
<dbReference type="GO" id="GO:0016491">
    <property type="term" value="F:oxidoreductase activity"/>
    <property type="evidence" value="ECO:0007669"/>
    <property type="project" value="UniProtKB-KW"/>
</dbReference>
<reference evidence="3 4" key="1">
    <citation type="submission" date="2016-10" db="EMBL/GenBank/DDBJ databases">
        <title>Chromobacterium muskegensis sp. nov., an insecticidal bacterium isolated from Sphagnum bogs.</title>
        <authorList>
            <person name="Sparks M.E."/>
            <person name="Blackburn M.B."/>
            <person name="Gundersen-Rindal D.E."/>
            <person name="Mitchell A."/>
            <person name="Farrar R."/>
            <person name="Kuhar D."/>
        </authorList>
    </citation>
    <scope>NUCLEOTIDE SEQUENCE [LARGE SCALE GENOMIC DNA]</scope>
    <source>
        <strain evidence="3 4">21-1</strain>
    </source>
</reference>
<dbReference type="EMBL" id="CP017707">
    <property type="protein sequence ID" value="AOZ51818.1"/>
    <property type="molecule type" value="Genomic_DNA"/>
</dbReference>
<dbReference type="SUPFAM" id="SSF51735">
    <property type="entry name" value="NAD(P)-binding Rossmann-fold domains"/>
    <property type="match status" value="1"/>
</dbReference>
<evidence type="ECO:0000313" key="4">
    <source>
        <dbReference type="Proteomes" id="UP000178776"/>
    </source>
</evidence>
<dbReference type="InterPro" id="IPR002347">
    <property type="entry name" value="SDR_fam"/>
</dbReference>
<dbReference type="InterPro" id="IPR036291">
    <property type="entry name" value="NAD(P)-bd_dom_sf"/>
</dbReference>
<dbReference type="STRING" id="1108595.BKX93_18670"/>
<protein>
    <submittedName>
        <fullName evidence="3">Short chain dehydrogenase</fullName>
    </submittedName>
</protein>
<dbReference type="KEGG" id="cvc:BKX93_18670"/>
<dbReference type="Pfam" id="PF13561">
    <property type="entry name" value="adh_short_C2"/>
    <property type="match status" value="1"/>
</dbReference>
<sequence length="198" mass="20789">MKILLVGASGTLGRAVHQALSHHQIITAGRSSGELRVDITDSASVQRMFEQAGRLDAIVSAAGNVHFAPLAEMSAADFRIGLNDKLLGQIDLALTGQHYLNDGGSITLTSGVISAQPIRQGANATAVNRALEGFAAAAALELGRDRRINVVSPNALQESWDGYAPYFPGFEPVPAARAALAYVRSVEGIANGQTLTVW</sequence>
<keyword evidence="2" id="KW-0560">Oxidoreductase</keyword>
<name>A0A1D9LKJ5_9NEIS</name>
<dbReference type="RefSeq" id="WP_046157532.1">
    <property type="nucleotide sequence ID" value="NZ_CP017707.1"/>
</dbReference>
<dbReference type="InterPro" id="IPR051122">
    <property type="entry name" value="SDR_DHRS6-like"/>
</dbReference>
<dbReference type="CDD" id="cd11731">
    <property type="entry name" value="Lin1944_like_SDR_c"/>
    <property type="match status" value="1"/>
</dbReference>
<dbReference type="NCBIfam" id="NF005754">
    <property type="entry name" value="PRK07578.1"/>
    <property type="match status" value="1"/>
</dbReference>
<dbReference type="Gene3D" id="3.40.50.720">
    <property type="entry name" value="NAD(P)-binding Rossmann-like Domain"/>
    <property type="match status" value="1"/>
</dbReference>